<sequence length="201" mass="23424">MFSFLLGFFEHIGFSELSSSAISTKISLEDNILGQFNIDAIHERCSVVLKEYLKSKENFVLMAKTYFLLHKIPRKVLEKFYIDVVTDYYKRVRKFPFPDSEFREVAREAFDKKKSMLKFLFSTDHFAKDTYNDAAATVIGGIKLDKELDEKLIKVVQRFIGDLDASLSNFLEEDLKIKLTERKLEYNSLKLSYIEKALAEI</sequence>
<dbReference type="RefSeq" id="XP_024331869.1">
    <property type="nucleotide sequence ID" value="XM_024476085.1"/>
</dbReference>
<dbReference type="VEuPathDB" id="MicrosporidiaDB:G9O61_00g004800"/>
<comment type="caution">
    <text evidence="1">The sequence shown here is derived from an EMBL/GenBank/DDBJ whole genome shotgun (WGS) entry which is preliminary data.</text>
</comment>
<organism evidence="1 2">
    <name type="scientific">Vairimorpha ceranae</name>
    <dbReference type="NCBI Taxonomy" id="40302"/>
    <lineage>
        <taxon>Eukaryota</taxon>
        <taxon>Fungi</taxon>
        <taxon>Fungi incertae sedis</taxon>
        <taxon>Microsporidia</taxon>
        <taxon>Nosematidae</taxon>
        <taxon>Vairimorpha</taxon>
    </lineage>
</organism>
<dbReference type="EMBL" id="JPQZ01000006">
    <property type="protein sequence ID" value="KKO76127.1"/>
    <property type="molecule type" value="Genomic_DNA"/>
</dbReference>
<dbReference type="VEuPathDB" id="MicrosporidiaDB:NCER_100364"/>
<dbReference type="AlphaFoldDB" id="A0A0F9YUJ2"/>
<gene>
    <name evidence="1" type="ORF">AAJ76_600020277</name>
</gene>
<accession>A0A0F9YUJ2</accession>
<evidence type="ECO:0000313" key="1">
    <source>
        <dbReference type="EMBL" id="KKO76127.1"/>
    </source>
</evidence>
<evidence type="ECO:0000313" key="2">
    <source>
        <dbReference type="Proteomes" id="UP000034350"/>
    </source>
</evidence>
<protein>
    <submittedName>
        <fullName evidence="1">Uncharacterized protein</fullName>
    </submittedName>
</protein>
<proteinExistence type="predicted"/>
<keyword evidence="2" id="KW-1185">Reference proteome</keyword>
<dbReference type="GeneID" id="36321034"/>
<dbReference type="VEuPathDB" id="MicrosporidiaDB:AAJ76_600020277"/>
<dbReference type="Proteomes" id="UP000034350">
    <property type="component" value="Unassembled WGS sequence"/>
</dbReference>
<reference evidence="1 2" key="1">
    <citation type="journal article" date="2015" name="Environ. Microbiol.">
        <title>Genome analyses suggest the presence of polyploidy and recent human-driven expansions in eight global populations of the honeybee pathogen Nosema ceranae.</title>
        <authorList>
            <person name="Pelin A."/>
            <person name="Selman M."/>
            <person name="Aris-Brosou S."/>
            <person name="Farinelli L."/>
            <person name="Corradi N."/>
        </authorList>
    </citation>
    <scope>NUCLEOTIDE SEQUENCE [LARGE SCALE GENOMIC DNA]</scope>
    <source>
        <strain evidence="1 2">PA08 1199</strain>
    </source>
</reference>
<name>A0A0F9YUJ2_9MICR</name>